<reference evidence="1 2" key="1">
    <citation type="submission" date="2019-07" db="EMBL/GenBank/DDBJ databases">
        <title>Complete Genome Sequence of Leptotrichia hongkongensis Strain JMUB5056.</title>
        <authorList>
            <person name="Watanabe S."/>
            <person name="Cui L."/>
        </authorList>
    </citation>
    <scope>NUCLEOTIDE SEQUENCE [LARGE SCALE GENOMIC DNA]</scope>
    <source>
        <strain evidence="1 2">JMUB5056</strain>
    </source>
</reference>
<accession>A0A510LAA8</accession>
<dbReference type="AlphaFoldDB" id="A0A510LAA8"/>
<dbReference type="Proteomes" id="UP000321561">
    <property type="component" value="Chromosome"/>
</dbReference>
<evidence type="ECO:0000313" key="2">
    <source>
        <dbReference type="Proteomes" id="UP000321561"/>
    </source>
</evidence>
<evidence type="ECO:0000313" key="1">
    <source>
        <dbReference type="EMBL" id="BBM59991.1"/>
    </source>
</evidence>
<dbReference type="EMBL" id="AP019846">
    <property type="protein sequence ID" value="BBM59991.1"/>
    <property type="molecule type" value="Genomic_DNA"/>
</dbReference>
<dbReference type="KEGG" id="lhg:JMUB5056_1579"/>
<gene>
    <name evidence="1" type="ORF">JMUB5056_1579</name>
</gene>
<dbReference type="RefSeq" id="WP_147005932.1">
    <property type="nucleotide sequence ID" value="NZ_AP019846.1"/>
</dbReference>
<protein>
    <submittedName>
        <fullName evidence="1">Uncharacterized protein</fullName>
    </submittedName>
</protein>
<name>A0A510LAA8_9FUSO</name>
<proteinExistence type="predicted"/>
<sequence>MNYLKKIIIFFLIGISVNCEEITRINNNVRDDKNWLSMEIEKDEKIKILKTKQKLSLCLKNIIYQIFGFKLLPFDR</sequence>
<organism evidence="1 2">
    <name type="scientific">Leptotrichia hongkongensis</name>
    <dbReference type="NCBI Taxonomy" id="554406"/>
    <lineage>
        <taxon>Bacteria</taxon>
        <taxon>Fusobacteriati</taxon>
        <taxon>Fusobacteriota</taxon>
        <taxon>Fusobacteriia</taxon>
        <taxon>Fusobacteriales</taxon>
        <taxon>Leptotrichiaceae</taxon>
        <taxon>Leptotrichia</taxon>
    </lineage>
</organism>